<feature type="transmembrane region" description="Helical" evidence="3">
    <location>
        <begin position="357"/>
        <end position="379"/>
    </location>
</feature>
<feature type="transmembrane region" description="Helical" evidence="3">
    <location>
        <begin position="56"/>
        <end position="78"/>
    </location>
</feature>
<feature type="transmembrane region" description="Helical" evidence="3">
    <location>
        <begin position="324"/>
        <end position="345"/>
    </location>
</feature>
<accession>A3GGF8</accession>
<dbReference type="eggNOG" id="KOG2504">
    <property type="taxonomic scope" value="Eukaryota"/>
</dbReference>
<sequence>LLDDPDRFPDGGFEAYRVLLGSFLGLTGVLAFVNSAGAIENYISKNILPDTPVSTIGWIFSIYNFCGFGMTLISGPVFDKIGCRIPLVFGTVLMTVGFMCASLATEVYQFVLAYGICAGIGTAFTFGPFVGVLTHYFLKKRALAIGSAYIGGAIGGACFPVMFRSLLPMFGFGWSIRIGAFICLALLTVGTALVKDRHKEFSSIDPNSNESVVKEIFRSIDFSIFKNRVYTCLVLALLGNGFAFLITMTYLPSYATTFGYSQSDSYLLLVVFNSFSIPGRIIPSYFADHYGRFNAICCISSISTLAFCLIWLNRPAGHTLTGLFVFAGCFGFSSGSILSLTPASIGQVFKVEEIGKGIGTAFFVLSFGDLIGIPIGGAITNPKTRDSFDYLVLFVTLCSVGGTVGSFGARYLYAGVKMARV</sequence>
<dbReference type="InterPro" id="IPR020846">
    <property type="entry name" value="MFS_dom"/>
</dbReference>
<dbReference type="PROSITE" id="PS50850">
    <property type="entry name" value="MFS"/>
    <property type="match status" value="1"/>
</dbReference>
<dbReference type="RefSeq" id="XP_001387537.2">
    <property type="nucleotide sequence ID" value="XM_001387500.1"/>
</dbReference>
<dbReference type="Proteomes" id="UP000002258">
    <property type="component" value="Chromosome 1"/>
</dbReference>
<evidence type="ECO:0000256" key="1">
    <source>
        <dbReference type="ARBA" id="ARBA00004141"/>
    </source>
</evidence>
<dbReference type="GO" id="GO:0022857">
    <property type="term" value="F:transmembrane transporter activity"/>
    <property type="evidence" value="ECO:0007669"/>
    <property type="project" value="InterPro"/>
</dbReference>
<keyword evidence="6" id="KW-1185">Reference proteome</keyword>
<dbReference type="OMA" id="PWAIRII"/>
<feature type="transmembrane region" description="Helical" evidence="3">
    <location>
        <begin position="391"/>
        <end position="413"/>
    </location>
</feature>
<dbReference type="OrthoDB" id="6509908at2759"/>
<dbReference type="GO" id="GO:0032218">
    <property type="term" value="P:riboflavin transport"/>
    <property type="evidence" value="ECO:0007669"/>
    <property type="project" value="TreeGrafter"/>
</dbReference>
<comment type="similarity">
    <text evidence="2">Belongs to the major facilitator superfamily. Monocarboxylate porter (TC 2.A.1.13) family.</text>
</comment>
<name>A3GGF8_PICST</name>
<dbReference type="HOGENOM" id="CLU_001265_1_0_1"/>
<dbReference type="InParanoid" id="A3GGF8"/>
<feature type="transmembrane region" description="Helical" evidence="3">
    <location>
        <begin position="174"/>
        <end position="194"/>
    </location>
</feature>
<dbReference type="GO" id="GO:0016020">
    <property type="term" value="C:membrane"/>
    <property type="evidence" value="ECO:0007669"/>
    <property type="project" value="UniProtKB-SubCell"/>
</dbReference>
<gene>
    <name evidence="5" type="primary">MCH4.3</name>
    <name evidence="5" type="ORF">PICST_37914</name>
</gene>
<evidence type="ECO:0000259" key="4">
    <source>
        <dbReference type="PROSITE" id="PS50850"/>
    </source>
</evidence>
<protein>
    <submittedName>
        <fullName evidence="5">Monocarboxylate permease</fullName>
    </submittedName>
</protein>
<feature type="domain" description="Major facilitator superfamily (MFS) profile" evidence="4">
    <location>
        <begin position="14"/>
        <end position="421"/>
    </location>
</feature>
<dbReference type="EMBL" id="AAVQ01000001">
    <property type="protein sequence ID" value="EAZ63514.2"/>
    <property type="molecule type" value="Genomic_DNA"/>
</dbReference>
<evidence type="ECO:0000313" key="6">
    <source>
        <dbReference type="Proteomes" id="UP000002258"/>
    </source>
</evidence>
<dbReference type="Gene3D" id="1.20.1250.20">
    <property type="entry name" value="MFS general substrate transporter like domains"/>
    <property type="match status" value="1"/>
</dbReference>
<dbReference type="AlphaFoldDB" id="A3GGF8"/>
<evidence type="ECO:0000313" key="5">
    <source>
        <dbReference type="EMBL" id="EAZ63514.2"/>
    </source>
</evidence>
<feature type="transmembrane region" description="Helical" evidence="3">
    <location>
        <begin position="15"/>
        <end position="36"/>
    </location>
</feature>
<feature type="transmembrane region" description="Helical" evidence="3">
    <location>
        <begin position="142"/>
        <end position="162"/>
    </location>
</feature>
<keyword evidence="3" id="KW-1133">Transmembrane helix</keyword>
<organism evidence="5 6">
    <name type="scientific">Scheffersomyces stipitis (strain ATCC 58785 / CBS 6054 / NBRC 10063 / NRRL Y-11545)</name>
    <name type="common">Yeast</name>
    <name type="synonym">Pichia stipitis</name>
    <dbReference type="NCBI Taxonomy" id="322104"/>
    <lineage>
        <taxon>Eukaryota</taxon>
        <taxon>Fungi</taxon>
        <taxon>Dikarya</taxon>
        <taxon>Ascomycota</taxon>
        <taxon>Saccharomycotina</taxon>
        <taxon>Pichiomycetes</taxon>
        <taxon>Debaryomycetaceae</taxon>
        <taxon>Scheffersomyces</taxon>
    </lineage>
</organism>
<feature type="transmembrane region" description="Helical" evidence="3">
    <location>
        <begin position="266"/>
        <end position="286"/>
    </location>
</feature>
<dbReference type="InterPro" id="IPR011701">
    <property type="entry name" value="MFS"/>
</dbReference>
<dbReference type="InterPro" id="IPR050327">
    <property type="entry name" value="Proton-linked_MCT"/>
</dbReference>
<comment type="caution">
    <text evidence="5">The sequence shown here is derived from an EMBL/GenBank/DDBJ whole genome shotgun (WGS) entry which is preliminary data.</text>
</comment>
<dbReference type="KEGG" id="pic:PICST_37914"/>
<evidence type="ECO:0000256" key="3">
    <source>
        <dbReference type="SAM" id="Phobius"/>
    </source>
</evidence>
<feature type="transmembrane region" description="Helical" evidence="3">
    <location>
        <begin position="229"/>
        <end position="251"/>
    </location>
</feature>
<keyword evidence="3" id="KW-0812">Transmembrane</keyword>
<dbReference type="GeneID" id="4851357"/>
<feature type="transmembrane region" description="Helical" evidence="3">
    <location>
        <begin position="110"/>
        <end position="130"/>
    </location>
</feature>
<dbReference type="PANTHER" id="PTHR11360">
    <property type="entry name" value="MONOCARBOXYLATE TRANSPORTER"/>
    <property type="match status" value="1"/>
</dbReference>
<dbReference type="InterPro" id="IPR036259">
    <property type="entry name" value="MFS_trans_sf"/>
</dbReference>
<feature type="transmembrane region" description="Helical" evidence="3">
    <location>
        <begin position="85"/>
        <end position="104"/>
    </location>
</feature>
<proteinExistence type="inferred from homology"/>
<comment type="subcellular location">
    <subcellularLocation>
        <location evidence="1">Membrane</location>
        <topology evidence="1">Multi-pass membrane protein</topology>
    </subcellularLocation>
</comment>
<evidence type="ECO:0000256" key="2">
    <source>
        <dbReference type="ARBA" id="ARBA00006727"/>
    </source>
</evidence>
<dbReference type="PANTHER" id="PTHR11360:SF177">
    <property type="entry name" value="RIBOFLAVIN TRANSPORTER MCH5"/>
    <property type="match status" value="1"/>
</dbReference>
<feature type="non-terminal residue" evidence="5">
    <location>
        <position position="1"/>
    </location>
</feature>
<reference evidence="5 6" key="1">
    <citation type="journal article" date="2007" name="Nat. Biotechnol.">
        <title>Genome sequence of the lignocellulose-bioconverting and xylose-fermenting yeast Pichia stipitis.</title>
        <authorList>
            <person name="Jeffries T.W."/>
            <person name="Grigoriev I.V."/>
            <person name="Grimwood J."/>
            <person name="Laplaza J.M."/>
            <person name="Aerts A."/>
            <person name="Salamov A."/>
            <person name="Schmutz J."/>
            <person name="Lindquist E."/>
            <person name="Dehal P."/>
            <person name="Shapiro H."/>
            <person name="Jin Y.S."/>
            <person name="Passoth V."/>
            <person name="Richardson P.M."/>
        </authorList>
    </citation>
    <scope>NUCLEOTIDE SEQUENCE [LARGE SCALE GENOMIC DNA]</scope>
    <source>
        <strain evidence="6">ATCC 58785 / CBS 6054 / NBRC 10063 / NRRL Y-11545</strain>
    </source>
</reference>
<keyword evidence="3" id="KW-0472">Membrane</keyword>
<feature type="transmembrane region" description="Helical" evidence="3">
    <location>
        <begin position="293"/>
        <end position="312"/>
    </location>
</feature>
<dbReference type="SUPFAM" id="SSF103473">
    <property type="entry name" value="MFS general substrate transporter"/>
    <property type="match status" value="1"/>
</dbReference>
<dbReference type="Pfam" id="PF07690">
    <property type="entry name" value="MFS_1"/>
    <property type="match status" value="1"/>
</dbReference>